<protein>
    <submittedName>
        <fullName evidence="4">Sortase</fullName>
    </submittedName>
</protein>
<feature type="transmembrane region" description="Helical" evidence="3">
    <location>
        <begin position="273"/>
        <end position="295"/>
    </location>
</feature>
<keyword evidence="1" id="KW-0378">Hydrolase</keyword>
<dbReference type="EMBL" id="LRTT01000002">
    <property type="protein sequence ID" value="RFD74579.1"/>
    <property type="molecule type" value="Genomic_DNA"/>
</dbReference>
<feature type="transmembrane region" description="Helical" evidence="3">
    <location>
        <begin position="21"/>
        <end position="45"/>
    </location>
</feature>
<dbReference type="RefSeq" id="WP_004131205.1">
    <property type="nucleotide sequence ID" value="NZ_CP083169.1"/>
</dbReference>
<reference evidence="4 5" key="1">
    <citation type="submission" date="2016-02" db="EMBL/GenBank/DDBJ databases">
        <title>Gardnerella vaginalis Subgroups Defined by cpn60 Sequencing and Sialidase Activity in Isolates from Canada, Belgium and Kenya.</title>
        <authorList>
            <person name="Schellenberg J."/>
            <person name="Paramel Jayaprakash T."/>
            <person name="Withana Gamage N."/>
            <person name="Patterson M.H."/>
            <person name="Vaneechoutte M."/>
            <person name="Hill J.E."/>
        </authorList>
    </citation>
    <scope>NUCLEOTIDE SEQUENCE [LARGE SCALE GENOMIC DNA]</scope>
    <source>
        <strain evidence="4 5">N144</strain>
    </source>
</reference>
<evidence type="ECO:0000313" key="4">
    <source>
        <dbReference type="EMBL" id="RFD74579.1"/>
    </source>
</evidence>
<dbReference type="NCBIfam" id="NF033747">
    <property type="entry name" value="class_E_sortase"/>
    <property type="match status" value="1"/>
</dbReference>
<evidence type="ECO:0000256" key="2">
    <source>
        <dbReference type="PIRSR" id="PIRSR605754-1"/>
    </source>
</evidence>
<keyword evidence="3" id="KW-1133">Transmembrane helix</keyword>
<accession>A0A3E1INL0</accession>
<feature type="transmembrane region" description="Helical" evidence="3">
    <location>
        <begin position="329"/>
        <end position="350"/>
    </location>
</feature>
<proteinExistence type="predicted"/>
<dbReference type="Gene3D" id="2.40.260.10">
    <property type="entry name" value="Sortase"/>
    <property type="match status" value="1"/>
</dbReference>
<name>A0A3E1INL0_GARVA</name>
<dbReference type="InterPro" id="IPR053465">
    <property type="entry name" value="Sortase_Class_E"/>
</dbReference>
<dbReference type="InterPro" id="IPR023365">
    <property type="entry name" value="Sortase_dom-sf"/>
</dbReference>
<organism evidence="4 5">
    <name type="scientific">Gardnerella vaginalis</name>
    <dbReference type="NCBI Taxonomy" id="2702"/>
    <lineage>
        <taxon>Bacteria</taxon>
        <taxon>Bacillati</taxon>
        <taxon>Actinomycetota</taxon>
        <taxon>Actinomycetes</taxon>
        <taxon>Bifidobacteriales</taxon>
        <taxon>Bifidobacteriaceae</taxon>
        <taxon>Gardnerella</taxon>
    </lineage>
</organism>
<gene>
    <name evidence="4" type="ORF">AXE73_06095</name>
</gene>
<evidence type="ECO:0000256" key="3">
    <source>
        <dbReference type="SAM" id="Phobius"/>
    </source>
</evidence>
<dbReference type="Pfam" id="PF04203">
    <property type="entry name" value="Sortase"/>
    <property type="match status" value="1"/>
</dbReference>
<dbReference type="Proteomes" id="UP000258533">
    <property type="component" value="Unassembled WGS sequence"/>
</dbReference>
<evidence type="ECO:0000256" key="1">
    <source>
        <dbReference type="ARBA" id="ARBA00022801"/>
    </source>
</evidence>
<comment type="caution">
    <text evidence="4">The sequence shown here is derived from an EMBL/GenBank/DDBJ whole genome shotgun (WGS) entry which is preliminary data.</text>
</comment>
<feature type="active site" description="Acyl-thioester intermediate" evidence="2">
    <location>
        <position position="216"/>
    </location>
</feature>
<sequence length="371" mass="42130">MKRSNYKHERSEAKTTKASALWTIAGVVGELLIAFAVVCALYIVWQMWWTGAQSEHVQFETREAVSWKNPAAGKKTKIALPQVDDPPKLQKVKYGELVARAYIPRFGNQWERNIVEGVSLEILNRRGLAHFPKTEMPGEIGNLAISGHRNGYGQPLADVDRFQKGDPIIIRTKDYWFVYKYVTHKIVRPDQSEVLDQDPINHSKNPKKRMITLVTCEPKYSTPEFRFISFGEFDYWAKVSDGIPKELSTVDANGQVKFVNNEQQSLASKLDSLVPVILIAIVAYIIIFAAAAIAWQWPLRRQIRAGLKPKPEFSIFGGLMRLQPGILPIRLVLCALIYVTAIAILMQWIYPFASATIPFLREMSAYTTTIY</sequence>
<dbReference type="InterPro" id="IPR005754">
    <property type="entry name" value="Sortase"/>
</dbReference>
<dbReference type="CDD" id="cd05830">
    <property type="entry name" value="Sortase_E"/>
    <property type="match status" value="1"/>
</dbReference>
<keyword evidence="3" id="KW-0472">Membrane</keyword>
<dbReference type="SUPFAM" id="SSF63817">
    <property type="entry name" value="Sortase"/>
    <property type="match status" value="1"/>
</dbReference>
<dbReference type="AlphaFoldDB" id="A0A3E1INL0"/>
<evidence type="ECO:0000313" key="5">
    <source>
        <dbReference type="Proteomes" id="UP000258533"/>
    </source>
</evidence>
<feature type="active site" description="Proton donor/acceptor" evidence="2">
    <location>
        <position position="148"/>
    </location>
</feature>
<dbReference type="GO" id="GO:0016787">
    <property type="term" value="F:hydrolase activity"/>
    <property type="evidence" value="ECO:0007669"/>
    <property type="project" value="UniProtKB-KW"/>
</dbReference>
<dbReference type="InterPro" id="IPR042003">
    <property type="entry name" value="Sortase_E"/>
</dbReference>
<keyword evidence="3" id="KW-0812">Transmembrane</keyword>